<name>A0A5N6TKM4_ASPAV</name>
<keyword evidence="5 7" id="KW-0408">Iron</keyword>
<dbReference type="PROSITE" id="PS00086">
    <property type="entry name" value="CYTOCHROME_P450"/>
    <property type="match status" value="1"/>
</dbReference>
<dbReference type="Proteomes" id="UP000325780">
    <property type="component" value="Unassembled WGS sequence"/>
</dbReference>
<evidence type="ECO:0000256" key="9">
    <source>
        <dbReference type="SAM" id="Phobius"/>
    </source>
</evidence>
<evidence type="ECO:0000256" key="1">
    <source>
        <dbReference type="ARBA" id="ARBA00001971"/>
    </source>
</evidence>
<dbReference type="GO" id="GO:0004497">
    <property type="term" value="F:monooxygenase activity"/>
    <property type="evidence" value="ECO:0007669"/>
    <property type="project" value="UniProtKB-KW"/>
</dbReference>
<dbReference type="Gene3D" id="1.10.630.10">
    <property type="entry name" value="Cytochrome P450"/>
    <property type="match status" value="1"/>
</dbReference>
<dbReference type="InterPro" id="IPR036396">
    <property type="entry name" value="Cyt_P450_sf"/>
</dbReference>
<dbReference type="GO" id="GO:0005506">
    <property type="term" value="F:iron ion binding"/>
    <property type="evidence" value="ECO:0007669"/>
    <property type="project" value="InterPro"/>
</dbReference>
<evidence type="ECO:0000256" key="6">
    <source>
        <dbReference type="ARBA" id="ARBA00023033"/>
    </source>
</evidence>
<dbReference type="PANTHER" id="PTHR24305">
    <property type="entry name" value="CYTOCHROME P450"/>
    <property type="match status" value="1"/>
</dbReference>
<dbReference type="PRINTS" id="PR00463">
    <property type="entry name" value="EP450I"/>
</dbReference>
<feature type="transmembrane region" description="Helical" evidence="9">
    <location>
        <begin position="36"/>
        <end position="60"/>
    </location>
</feature>
<reference evidence="10 11" key="1">
    <citation type="submission" date="2019-04" db="EMBL/GenBank/DDBJ databases">
        <title>Friends and foes A comparative genomics study of 23 Aspergillus species from section Flavi.</title>
        <authorList>
            <consortium name="DOE Joint Genome Institute"/>
            <person name="Kjaerbolling I."/>
            <person name="Vesth T."/>
            <person name="Frisvad J.C."/>
            <person name="Nybo J.L."/>
            <person name="Theobald S."/>
            <person name="Kildgaard S."/>
            <person name="Isbrandt T."/>
            <person name="Kuo A."/>
            <person name="Sato A."/>
            <person name="Lyhne E.K."/>
            <person name="Kogle M.E."/>
            <person name="Wiebenga A."/>
            <person name="Kun R.S."/>
            <person name="Lubbers R.J."/>
            <person name="Makela M.R."/>
            <person name="Barry K."/>
            <person name="Chovatia M."/>
            <person name="Clum A."/>
            <person name="Daum C."/>
            <person name="Haridas S."/>
            <person name="He G."/>
            <person name="LaButti K."/>
            <person name="Lipzen A."/>
            <person name="Mondo S."/>
            <person name="Riley R."/>
            <person name="Salamov A."/>
            <person name="Simmons B.A."/>
            <person name="Magnuson J.K."/>
            <person name="Henrissat B."/>
            <person name="Mortensen U.H."/>
            <person name="Larsen T.O."/>
            <person name="Devries R.P."/>
            <person name="Grigoriev I.V."/>
            <person name="Machida M."/>
            <person name="Baker S.E."/>
            <person name="Andersen M.R."/>
        </authorList>
    </citation>
    <scope>NUCLEOTIDE SEQUENCE [LARGE SCALE GENOMIC DNA]</scope>
    <source>
        <strain evidence="10 11">IBT 18842</strain>
    </source>
</reference>
<dbReference type="GO" id="GO:0020037">
    <property type="term" value="F:heme binding"/>
    <property type="evidence" value="ECO:0007669"/>
    <property type="project" value="InterPro"/>
</dbReference>
<keyword evidence="6 8" id="KW-0503">Monooxygenase</keyword>
<evidence type="ECO:0000256" key="5">
    <source>
        <dbReference type="ARBA" id="ARBA00023004"/>
    </source>
</evidence>
<keyword evidence="7 8" id="KW-0349">Heme</keyword>
<dbReference type="EMBL" id="ML742236">
    <property type="protein sequence ID" value="KAE8146908.1"/>
    <property type="molecule type" value="Genomic_DNA"/>
</dbReference>
<dbReference type="PANTHER" id="PTHR24305:SF166">
    <property type="entry name" value="CYTOCHROME P450 12A4, MITOCHONDRIAL-RELATED"/>
    <property type="match status" value="1"/>
</dbReference>
<dbReference type="InterPro" id="IPR002401">
    <property type="entry name" value="Cyt_P450_E_grp-I"/>
</dbReference>
<dbReference type="Pfam" id="PF00067">
    <property type="entry name" value="p450"/>
    <property type="match status" value="1"/>
</dbReference>
<protein>
    <submittedName>
        <fullName evidence="10">Cytochrome P450</fullName>
    </submittedName>
</protein>
<evidence type="ECO:0000313" key="10">
    <source>
        <dbReference type="EMBL" id="KAE8146908.1"/>
    </source>
</evidence>
<dbReference type="InterPro" id="IPR017972">
    <property type="entry name" value="Cyt_P450_CS"/>
</dbReference>
<dbReference type="CDD" id="cd11070">
    <property type="entry name" value="CYP56-like"/>
    <property type="match status" value="1"/>
</dbReference>
<dbReference type="InterPro" id="IPR001128">
    <property type="entry name" value="Cyt_P450"/>
</dbReference>
<keyword evidence="9" id="KW-0812">Transmembrane</keyword>
<dbReference type="SUPFAM" id="SSF48264">
    <property type="entry name" value="Cytochrome P450"/>
    <property type="match status" value="1"/>
</dbReference>
<dbReference type="AlphaFoldDB" id="A0A5N6TKM4"/>
<dbReference type="GO" id="GO:0016705">
    <property type="term" value="F:oxidoreductase activity, acting on paired donors, with incorporation or reduction of molecular oxygen"/>
    <property type="evidence" value="ECO:0007669"/>
    <property type="project" value="InterPro"/>
</dbReference>
<evidence type="ECO:0000256" key="7">
    <source>
        <dbReference type="PIRSR" id="PIRSR602401-1"/>
    </source>
</evidence>
<keyword evidence="11" id="KW-1185">Reference proteome</keyword>
<comment type="cofactor">
    <cofactor evidence="1 7">
        <name>heme</name>
        <dbReference type="ChEBI" id="CHEBI:30413"/>
    </cofactor>
</comment>
<evidence type="ECO:0000256" key="2">
    <source>
        <dbReference type="ARBA" id="ARBA00010617"/>
    </source>
</evidence>
<keyword evidence="9" id="KW-0472">Membrane</keyword>
<dbReference type="PRINTS" id="PR00385">
    <property type="entry name" value="P450"/>
</dbReference>
<accession>A0A5N6TKM4</accession>
<feature type="transmembrane region" description="Helical" evidence="9">
    <location>
        <begin position="6"/>
        <end position="24"/>
    </location>
</feature>
<dbReference type="OrthoDB" id="1470350at2759"/>
<gene>
    <name evidence="10" type="ORF">BDV25DRAFT_132535</name>
</gene>
<proteinExistence type="inferred from homology"/>
<evidence type="ECO:0000256" key="4">
    <source>
        <dbReference type="ARBA" id="ARBA00023002"/>
    </source>
</evidence>
<evidence type="ECO:0000256" key="3">
    <source>
        <dbReference type="ARBA" id="ARBA00022723"/>
    </source>
</evidence>
<keyword evidence="4 8" id="KW-0560">Oxidoreductase</keyword>
<evidence type="ECO:0000256" key="8">
    <source>
        <dbReference type="RuleBase" id="RU000461"/>
    </source>
</evidence>
<organism evidence="10 11">
    <name type="scientific">Aspergillus avenaceus</name>
    <dbReference type="NCBI Taxonomy" id="36643"/>
    <lineage>
        <taxon>Eukaryota</taxon>
        <taxon>Fungi</taxon>
        <taxon>Dikarya</taxon>
        <taxon>Ascomycota</taxon>
        <taxon>Pezizomycotina</taxon>
        <taxon>Eurotiomycetes</taxon>
        <taxon>Eurotiomycetidae</taxon>
        <taxon>Eurotiales</taxon>
        <taxon>Aspergillaceae</taxon>
        <taxon>Aspergillus</taxon>
        <taxon>Aspergillus subgen. Circumdati</taxon>
    </lineage>
</organism>
<comment type="similarity">
    <text evidence="2 8">Belongs to the cytochrome P450 family.</text>
</comment>
<keyword evidence="3 7" id="KW-0479">Metal-binding</keyword>
<keyword evidence="9" id="KW-1133">Transmembrane helix</keyword>
<dbReference type="InterPro" id="IPR050121">
    <property type="entry name" value="Cytochrome_P450_monoxygenase"/>
</dbReference>
<feature type="binding site" description="axial binding residue" evidence="7">
    <location>
        <position position="521"/>
    </location>
    <ligand>
        <name>heme</name>
        <dbReference type="ChEBI" id="CHEBI:30413"/>
    </ligand>
    <ligandPart>
        <name>Fe</name>
        <dbReference type="ChEBI" id="CHEBI:18248"/>
    </ligandPart>
</feature>
<evidence type="ECO:0000313" key="11">
    <source>
        <dbReference type="Proteomes" id="UP000325780"/>
    </source>
</evidence>
<sequence length="591" mass="67749">MLGSLIVILLVIYGSYLALSFCRLRDRAYKTKLPCISFPISGLNLFFLALFETRMVPYLVNACFSSSLVDHINNNVFKYRWTVKDRFCKRYGGVYMHVTPTTLTCMVSDATVAYQICTSRRSFTKPLHLYESIAIYGPNVITLEGSQWAHHRRCTAMTFNEKNNALVWEESIRQTTEMVQHWIQQHSQNPHEFVLTDAREDILKLTLNIICSVAYGVKLPFKPIQRITADSTGGLFRDATTPPPGYHFTFRSVMEYMNKNLITVFMANSFLPKWLSRAAKPYFKKDFDAFYDLHQYLQALVSIAETKKPHDHNLLEGLLDSRRTGEHHVRYNQGLSDSEILGNLYIFMIAGHETTATTLRFALVLLALHQDAQDYLYDGIRQATYDEPASPSEWDYSSVYPKLVSPLCVMLETLRMFPPVVSVPKWTGETPVDIIYNNQSYLLPPGVLVSLNLGGMHYSEEYWGPNAGVFDPKRWDKQNKESFLAQNDGIEGLFGPGLEYDTIHRPVRGSFLPFSDGSRACMGKKFAQVEIVIALTTIFREYRVELAKVIEHETHEDMCQRAEKVLQESLAFLTLSMRDEVPLLFRKRSSD</sequence>